<dbReference type="InterPro" id="IPR020904">
    <property type="entry name" value="Sc_DH/Rdtase_CS"/>
</dbReference>
<evidence type="ECO:0000313" key="4">
    <source>
        <dbReference type="Proteomes" id="UP000193926"/>
    </source>
</evidence>
<dbReference type="RefSeq" id="WP_085640989.1">
    <property type="nucleotide sequence ID" value="NZ_JFKC01000026.1"/>
</dbReference>
<keyword evidence="4" id="KW-1185">Reference proteome</keyword>
<organism evidence="3 4">
    <name type="scientific">Marivita geojedonensis</name>
    <dbReference type="NCBI Taxonomy" id="1123756"/>
    <lineage>
        <taxon>Bacteria</taxon>
        <taxon>Pseudomonadati</taxon>
        <taxon>Pseudomonadota</taxon>
        <taxon>Alphaproteobacteria</taxon>
        <taxon>Rhodobacterales</taxon>
        <taxon>Roseobacteraceae</taxon>
        <taxon>Marivita</taxon>
    </lineage>
</organism>
<dbReference type="AlphaFoldDB" id="A0A1X4NF27"/>
<accession>A0A1X4NF27</accession>
<proteinExistence type="inferred from homology"/>
<dbReference type="PRINTS" id="PR00081">
    <property type="entry name" value="GDHRDH"/>
</dbReference>
<keyword evidence="2" id="KW-0560">Oxidoreductase</keyword>
<dbReference type="SUPFAM" id="SSF51735">
    <property type="entry name" value="NAD(P)-binding Rossmann-fold domains"/>
    <property type="match status" value="1"/>
</dbReference>
<reference evidence="3 4" key="1">
    <citation type="submission" date="2014-03" db="EMBL/GenBank/DDBJ databases">
        <title>The draft genome sequence of Marivita geojedonensis KCTC 23882.</title>
        <authorList>
            <person name="Lai Q."/>
            <person name="Shao Z."/>
        </authorList>
    </citation>
    <scope>NUCLEOTIDE SEQUENCE [LARGE SCALE GENOMIC DNA]</scope>
    <source>
        <strain evidence="3 4">DPG-138</strain>
    </source>
</reference>
<evidence type="ECO:0000256" key="2">
    <source>
        <dbReference type="ARBA" id="ARBA00023002"/>
    </source>
</evidence>
<dbReference type="PROSITE" id="PS00061">
    <property type="entry name" value="ADH_SHORT"/>
    <property type="match status" value="1"/>
</dbReference>
<dbReference type="OrthoDB" id="9793825at2"/>
<dbReference type="Proteomes" id="UP000193926">
    <property type="component" value="Unassembled WGS sequence"/>
</dbReference>
<dbReference type="GO" id="GO:0016491">
    <property type="term" value="F:oxidoreductase activity"/>
    <property type="evidence" value="ECO:0007669"/>
    <property type="project" value="UniProtKB-KW"/>
</dbReference>
<dbReference type="CDD" id="cd05374">
    <property type="entry name" value="17beta-HSD-like_SDR_c"/>
    <property type="match status" value="1"/>
</dbReference>
<dbReference type="InterPro" id="IPR002347">
    <property type="entry name" value="SDR_fam"/>
</dbReference>
<dbReference type="Pfam" id="PF00106">
    <property type="entry name" value="adh_short"/>
    <property type="match status" value="1"/>
</dbReference>
<dbReference type="EMBL" id="JFKC01000026">
    <property type="protein sequence ID" value="OSQ45606.1"/>
    <property type="molecule type" value="Genomic_DNA"/>
</dbReference>
<comment type="caution">
    <text evidence="3">The sequence shown here is derived from an EMBL/GenBank/DDBJ whole genome shotgun (WGS) entry which is preliminary data.</text>
</comment>
<dbReference type="PANTHER" id="PTHR44169:SF6">
    <property type="entry name" value="NADPH-DEPENDENT 1-ACYLDIHYDROXYACETONE PHOSPHATE REDUCTASE"/>
    <property type="match status" value="1"/>
</dbReference>
<dbReference type="InterPro" id="IPR036291">
    <property type="entry name" value="NAD(P)-bd_dom_sf"/>
</dbReference>
<name>A0A1X4NF27_9RHOB</name>
<sequence length="275" mass="30318">MTAKTILITGCSSGIGLDCARRLKSQGWTVFASCRSEEDCRARQDEGFLAPRLDYEDPKSIESCVAEVMGQTGGTLDAVFHNGAYALPGPIEDIPAAGMRAQFEANFLGWHELNLHLFPAMRRQGGGRILFNSSVLGLVGMKWRGPYVATKFALEGYADVLRMEMAEAGIHVVLIEPGPIETAFRKNAIRQFEKWVDWTSSARREQYERSLLDQLHKGGSAKAQWPASAVTDVVVRALAANRPKARYGVTTPTHVMAIARRILPTRALDWLLSKG</sequence>
<dbReference type="Gene3D" id="3.40.50.720">
    <property type="entry name" value="NAD(P)-binding Rossmann-like Domain"/>
    <property type="match status" value="1"/>
</dbReference>
<protein>
    <recommendedName>
        <fullName evidence="5">Oxidoreductase</fullName>
    </recommendedName>
</protein>
<evidence type="ECO:0000313" key="3">
    <source>
        <dbReference type="EMBL" id="OSQ45606.1"/>
    </source>
</evidence>
<evidence type="ECO:0008006" key="5">
    <source>
        <dbReference type="Google" id="ProtNLM"/>
    </source>
</evidence>
<dbReference type="STRING" id="1123756.MGEO_17975"/>
<gene>
    <name evidence="3" type="ORF">MGEO_17975</name>
</gene>
<comment type="similarity">
    <text evidence="1">Belongs to the short-chain dehydrogenases/reductases (SDR) family.</text>
</comment>
<evidence type="ECO:0000256" key="1">
    <source>
        <dbReference type="ARBA" id="ARBA00006484"/>
    </source>
</evidence>
<dbReference type="PANTHER" id="PTHR44169">
    <property type="entry name" value="NADPH-DEPENDENT 1-ACYLDIHYDROXYACETONE PHOSPHATE REDUCTASE"/>
    <property type="match status" value="1"/>
</dbReference>